<reference evidence="2" key="1">
    <citation type="submission" date="2016-10" db="EMBL/GenBank/DDBJ databases">
        <authorList>
            <person name="Varghese N."/>
            <person name="Submissions S."/>
        </authorList>
    </citation>
    <scope>NUCLEOTIDE SEQUENCE [LARGE SCALE GENOMIC DNA]</scope>
    <source>
        <strain evidence="2">CGMCC 1.10783</strain>
    </source>
</reference>
<dbReference type="AlphaFoldDB" id="A0A1G8Q0U8"/>
<dbReference type="STRING" id="1045773.SAMN05216555_10626"/>
<organism evidence="1 2">
    <name type="scientific">Arthrobacter cupressi</name>
    <dbReference type="NCBI Taxonomy" id="1045773"/>
    <lineage>
        <taxon>Bacteria</taxon>
        <taxon>Bacillati</taxon>
        <taxon>Actinomycetota</taxon>
        <taxon>Actinomycetes</taxon>
        <taxon>Micrococcales</taxon>
        <taxon>Micrococcaceae</taxon>
        <taxon>Arthrobacter</taxon>
    </lineage>
</organism>
<accession>A0A1G8Q0U8</accession>
<gene>
    <name evidence="1" type="ORF">SAMN05216555_10626</name>
</gene>
<proteinExistence type="predicted"/>
<name>A0A1G8Q0U8_9MICC</name>
<dbReference type="EMBL" id="FNEI01000006">
    <property type="protein sequence ID" value="SDI98268.1"/>
    <property type="molecule type" value="Genomic_DNA"/>
</dbReference>
<sequence length="241" mass="25908">MDKTKCEWSDKASLWHPAGPRGAAAGVPGIGFAYGFTRFWYFPGPMGRGYFSCMDVQLKRGTGLPGGGYRYGASQRAATPPRAVSRLRNAADAKGTTHDGGRFRSLLSRQRPRLARADSSFRALIARRNELIAQCVQDRLPVTRIAAALGVSAWVVRTAAGDAAGLPPSGISRQSRLGQLEGIAGELAEADAERLGYEAERQALVADAHRDGVLDVFELASLTGLTPEHIRKMTRGTRKAS</sequence>
<evidence type="ECO:0000313" key="2">
    <source>
        <dbReference type="Proteomes" id="UP000182130"/>
    </source>
</evidence>
<evidence type="ECO:0000313" key="1">
    <source>
        <dbReference type="EMBL" id="SDI98268.1"/>
    </source>
</evidence>
<protein>
    <submittedName>
        <fullName evidence="1">Uncharacterized protein</fullName>
    </submittedName>
</protein>
<keyword evidence="2" id="KW-1185">Reference proteome</keyword>
<dbReference type="Proteomes" id="UP000182130">
    <property type="component" value="Unassembled WGS sequence"/>
</dbReference>